<evidence type="ECO:0000256" key="2">
    <source>
        <dbReference type="ARBA" id="ARBA00022598"/>
    </source>
</evidence>
<dbReference type="Gene3D" id="3.60.20.10">
    <property type="entry name" value="Glutamine Phosphoribosylpyrophosphate, subunit 1, domain 1"/>
    <property type="match status" value="1"/>
</dbReference>
<dbReference type="InterPro" id="IPR033738">
    <property type="entry name" value="AsnB_N"/>
</dbReference>
<evidence type="ECO:0000256" key="4">
    <source>
        <dbReference type="ARBA" id="ARBA00022840"/>
    </source>
</evidence>
<dbReference type="Gene3D" id="3.40.50.620">
    <property type="entry name" value="HUPs"/>
    <property type="match status" value="1"/>
</dbReference>
<keyword evidence="3" id="KW-0547">Nucleotide-binding</keyword>
<organism evidence="7 8">
    <name type="scientific">Cyclotella cryptica</name>
    <dbReference type="NCBI Taxonomy" id="29204"/>
    <lineage>
        <taxon>Eukaryota</taxon>
        <taxon>Sar</taxon>
        <taxon>Stramenopiles</taxon>
        <taxon>Ochrophyta</taxon>
        <taxon>Bacillariophyta</taxon>
        <taxon>Coscinodiscophyceae</taxon>
        <taxon>Thalassiosirophycidae</taxon>
        <taxon>Stephanodiscales</taxon>
        <taxon>Stephanodiscaceae</taxon>
        <taxon>Cyclotella</taxon>
    </lineage>
</organism>
<keyword evidence="4" id="KW-0067">ATP-binding</keyword>
<dbReference type="SUPFAM" id="SSF56235">
    <property type="entry name" value="N-terminal nucleophile aminohydrolases (Ntn hydrolases)"/>
    <property type="match status" value="1"/>
</dbReference>
<dbReference type="Proteomes" id="UP001516023">
    <property type="component" value="Unassembled WGS sequence"/>
</dbReference>
<dbReference type="Pfam" id="PF00797">
    <property type="entry name" value="Acetyltransf_2"/>
    <property type="match status" value="1"/>
</dbReference>
<dbReference type="InterPro" id="IPR001962">
    <property type="entry name" value="Asn_synthase"/>
</dbReference>
<dbReference type="PANTHER" id="PTHR11772">
    <property type="entry name" value="ASPARAGINE SYNTHETASE"/>
    <property type="match status" value="1"/>
</dbReference>
<feature type="region of interest" description="Disordered" evidence="5">
    <location>
        <begin position="890"/>
        <end position="917"/>
    </location>
</feature>
<keyword evidence="2" id="KW-0436">Ligase</keyword>
<evidence type="ECO:0000256" key="5">
    <source>
        <dbReference type="SAM" id="MobiDB-lite"/>
    </source>
</evidence>
<dbReference type="InterPro" id="IPR050795">
    <property type="entry name" value="Asn_Synthetase"/>
</dbReference>
<dbReference type="GO" id="GO:0016874">
    <property type="term" value="F:ligase activity"/>
    <property type="evidence" value="ECO:0007669"/>
    <property type="project" value="UniProtKB-KW"/>
</dbReference>
<feature type="domain" description="Glutamine amidotransferase type-2" evidence="6">
    <location>
        <begin position="2"/>
        <end position="205"/>
    </location>
</feature>
<dbReference type="PANTHER" id="PTHR11772:SF2">
    <property type="entry name" value="ASPARAGINE SYNTHETASE [GLUTAMINE-HYDROLYZING]"/>
    <property type="match status" value="1"/>
</dbReference>
<evidence type="ECO:0000313" key="7">
    <source>
        <dbReference type="EMBL" id="KAL3779804.1"/>
    </source>
</evidence>
<proteinExistence type="inferred from homology"/>
<dbReference type="InterPro" id="IPR001447">
    <property type="entry name" value="Arylamine_N-AcTrfase"/>
</dbReference>
<reference evidence="7 8" key="1">
    <citation type="journal article" date="2020" name="G3 (Bethesda)">
        <title>Improved Reference Genome for Cyclotella cryptica CCMP332, a Model for Cell Wall Morphogenesis, Salinity Adaptation, and Lipid Production in Diatoms (Bacillariophyta).</title>
        <authorList>
            <person name="Roberts W.R."/>
            <person name="Downey K.M."/>
            <person name="Ruck E.C."/>
            <person name="Traller J.C."/>
            <person name="Alverson A.J."/>
        </authorList>
    </citation>
    <scope>NUCLEOTIDE SEQUENCE [LARGE SCALE GENOMIC DNA]</scope>
    <source>
        <strain evidence="7 8">CCMP332</strain>
    </source>
</reference>
<dbReference type="SUPFAM" id="SSF52402">
    <property type="entry name" value="Adenine nucleotide alpha hydrolases-like"/>
    <property type="match status" value="1"/>
</dbReference>
<sequence length="917" mass="103214">MCGIFGLATIGRSPDDLEIVRKSMERVRHRGPDDSSIVSIGCDGPRITLGHARLAVIGGANAIQPLEWKKERSLFYLVVNGEIYNYQELREELVEAALCKPDEFKTNGDSEVLMACLVHQGLEWTLKNIVGMYAFVLVESTACNGKIDSITMCRDAFGIKPLCFGIDHQHKTLVISSEMAAIPESFHYVHVKDVLPSTYVKVECCIECDTLRWSMTETAYRRELELKSFDSQKNIEENIPTKLIRQRLIDAVTVRIPKDGVKWGVLLSGGLDSSLIASIAADIVYPSPLYTFTITYSPDDQGVVHVADSDMCHARIVANSRPNIIHDEVTFSFQDGLDVLSSVVSSVETMDVAVVRASVPLYLLSRYISSKNFKVVLCGEGADETFAGYRLFEDYLPSSNDDCKKFANELERRLFQIDTSELQRVDRCTSAHGLEARVPFMDVSFVETVLGIDHKEIQKYILRSAFDGYLPDSVVYREKEQFADGIGPSWVAKLQAHATEAFPQNEAKEESEATLYKTLLQFPPKSKQQLPFEIRELLIEERKARRRKNTDGKISRPGSSQPFRWHKVRHDVDLQKINLTLDDAHHFLRNVLGWSSNAIKSLSHNLESLNNLIVSMLSRVPFHNLTLLTRERRPPTMTEIKDDMMKGLGGPCSVVNAFFSILLDKLGFGPHIYLLSCRINGRNDCHVAILLQMKGLRYFVDVANAKPYTRAVHLGDTTVNACLNGSFRWRLAYSSESNMMQVRHIIGTEETVAVEFHPASTVQYNSFYDMIRKSRSEVSFGPFLTGLRLCLFPKDATEIVAVRDACIYDGNSMNCKRCASCRHDLLKIAKRDAFDHMEGFDELVKNAIDVLDREHPEWLDASPYPSSTALQMSDSGGVGMGVPVCKDNSERIGSSVITKDRESTESQMEEDVFHEEQ</sequence>
<dbReference type="CDD" id="cd00712">
    <property type="entry name" value="AsnB"/>
    <property type="match status" value="1"/>
</dbReference>
<protein>
    <recommendedName>
        <fullName evidence="6">Glutamine amidotransferase type-2 domain-containing protein</fullName>
    </recommendedName>
</protein>
<comment type="caution">
    <text evidence="7">The sequence shown here is derived from an EMBL/GenBank/DDBJ whole genome shotgun (WGS) entry which is preliminary data.</text>
</comment>
<keyword evidence="8" id="KW-1185">Reference proteome</keyword>
<dbReference type="CDD" id="cd01991">
    <property type="entry name" value="Asn_synthase_B_C"/>
    <property type="match status" value="1"/>
</dbReference>
<comment type="similarity">
    <text evidence="1">Belongs to the arylamine N-acetyltransferase family.</text>
</comment>
<feature type="compositionally biased region" description="Acidic residues" evidence="5">
    <location>
        <begin position="907"/>
        <end position="917"/>
    </location>
</feature>
<dbReference type="AlphaFoldDB" id="A0ABD3NWN0"/>
<dbReference type="Pfam" id="PF13537">
    <property type="entry name" value="GATase_7"/>
    <property type="match status" value="1"/>
</dbReference>
<evidence type="ECO:0000259" key="6">
    <source>
        <dbReference type="PROSITE" id="PS51278"/>
    </source>
</evidence>
<dbReference type="Pfam" id="PF00733">
    <property type="entry name" value="Asn_synthase"/>
    <property type="match status" value="1"/>
</dbReference>
<dbReference type="InterPro" id="IPR014729">
    <property type="entry name" value="Rossmann-like_a/b/a_fold"/>
</dbReference>
<evidence type="ECO:0000256" key="1">
    <source>
        <dbReference type="ARBA" id="ARBA00006547"/>
    </source>
</evidence>
<dbReference type="EMBL" id="JABMIG020000374">
    <property type="protein sequence ID" value="KAL3779804.1"/>
    <property type="molecule type" value="Genomic_DNA"/>
</dbReference>
<dbReference type="InterPro" id="IPR017932">
    <property type="entry name" value="GATase_2_dom"/>
</dbReference>
<dbReference type="Gene3D" id="3.30.2140.20">
    <property type="match status" value="1"/>
</dbReference>
<accession>A0ABD3NWN0</accession>
<gene>
    <name evidence="7" type="ORF">HJC23_004738</name>
</gene>
<dbReference type="GO" id="GO:0005524">
    <property type="term" value="F:ATP binding"/>
    <property type="evidence" value="ECO:0007669"/>
    <property type="project" value="UniProtKB-KW"/>
</dbReference>
<dbReference type="PROSITE" id="PS51278">
    <property type="entry name" value="GATASE_TYPE_2"/>
    <property type="match status" value="1"/>
</dbReference>
<name>A0ABD3NWN0_9STRA</name>
<dbReference type="InterPro" id="IPR053710">
    <property type="entry name" value="Arylamine_NAT_domain_sf"/>
</dbReference>
<dbReference type="InterPro" id="IPR029055">
    <property type="entry name" value="Ntn_hydrolases_N"/>
</dbReference>
<dbReference type="InterPro" id="IPR038765">
    <property type="entry name" value="Papain-like_cys_pep_sf"/>
</dbReference>
<dbReference type="SUPFAM" id="SSF54001">
    <property type="entry name" value="Cysteine proteinases"/>
    <property type="match status" value="1"/>
</dbReference>
<evidence type="ECO:0000256" key="3">
    <source>
        <dbReference type="ARBA" id="ARBA00022741"/>
    </source>
</evidence>
<evidence type="ECO:0000313" key="8">
    <source>
        <dbReference type="Proteomes" id="UP001516023"/>
    </source>
</evidence>